<accession>A0A0F9JYE8</accession>
<gene>
    <name evidence="1" type="ORF">LCGC14_1396860</name>
</gene>
<reference evidence="1" key="1">
    <citation type="journal article" date="2015" name="Nature">
        <title>Complex archaea that bridge the gap between prokaryotes and eukaryotes.</title>
        <authorList>
            <person name="Spang A."/>
            <person name="Saw J.H."/>
            <person name="Jorgensen S.L."/>
            <person name="Zaremba-Niedzwiedzka K."/>
            <person name="Martijn J."/>
            <person name="Lind A.E."/>
            <person name="van Eijk R."/>
            <person name="Schleper C."/>
            <person name="Guy L."/>
            <person name="Ettema T.J."/>
        </authorList>
    </citation>
    <scope>NUCLEOTIDE SEQUENCE</scope>
</reference>
<comment type="caution">
    <text evidence="1">The sequence shown here is derived from an EMBL/GenBank/DDBJ whole genome shotgun (WGS) entry which is preliminary data.</text>
</comment>
<name>A0A0F9JYE8_9ZZZZ</name>
<dbReference type="AlphaFoldDB" id="A0A0F9JYE8"/>
<proteinExistence type="predicted"/>
<organism evidence="1">
    <name type="scientific">marine sediment metagenome</name>
    <dbReference type="NCBI Taxonomy" id="412755"/>
    <lineage>
        <taxon>unclassified sequences</taxon>
        <taxon>metagenomes</taxon>
        <taxon>ecological metagenomes</taxon>
    </lineage>
</organism>
<dbReference type="EMBL" id="LAZR01009082">
    <property type="protein sequence ID" value="KKM74779.1"/>
    <property type="molecule type" value="Genomic_DNA"/>
</dbReference>
<evidence type="ECO:0000313" key="1">
    <source>
        <dbReference type="EMBL" id="KKM74779.1"/>
    </source>
</evidence>
<protein>
    <submittedName>
        <fullName evidence="1">Uncharacterized protein</fullName>
    </submittedName>
</protein>
<sequence>METTIEIKNTEITFGTCINWSFWNIGFDWWGVARLKGNKNLDINLNILCFRFYVKIWRWKR</sequence>